<sequence>MDAVLELRGAAYSDPDAVALVARVQKEYAERYGTPDETPVDPAMFDPPDGFFVVAYLDGVPVGTGAWRRSPVVALGGTSGVEIKRMYVVPEHRGGGLARRILAELETTAVAAGHDQVVLETGLKQPEAIALYESSGYVPIPGFGHYRDSDLNRCFGKRL</sequence>
<evidence type="ECO:0000256" key="2">
    <source>
        <dbReference type="ARBA" id="ARBA00023315"/>
    </source>
</evidence>
<comment type="caution">
    <text evidence="4">The sequence shown here is derived from an EMBL/GenBank/DDBJ whole genome shotgun (WGS) entry which is preliminary data.</text>
</comment>
<keyword evidence="1 4" id="KW-0808">Transferase</keyword>
<keyword evidence="2" id="KW-0012">Acyltransferase</keyword>
<dbReference type="PROSITE" id="PS51186">
    <property type="entry name" value="GNAT"/>
    <property type="match status" value="1"/>
</dbReference>
<dbReference type="InterPro" id="IPR016181">
    <property type="entry name" value="Acyl_CoA_acyltransferase"/>
</dbReference>
<gene>
    <name evidence="4" type="ORF">F0U47_05915</name>
</gene>
<dbReference type="Gene3D" id="3.40.630.30">
    <property type="match status" value="1"/>
</dbReference>
<dbReference type="InterPro" id="IPR050832">
    <property type="entry name" value="Bact_Acetyltransf"/>
</dbReference>
<feature type="domain" description="N-acetyltransferase" evidence="3">
    <location>
        <begin position="5"/>
        <end position="159"/>
    </location>
</feature>
<dbReference type="EMBL" id="VUJW01000002">
    <property type="protein sequence ID" value="KAA1428529.1"/>
    <property type="molecule type" value="Genomic_DNA"/>
</dbReference>
<accession>A0A5B1M9A8</accession>
<dbReference type="CDD" id="cd04301">
    <property type="entry name" value="NAT_SF"/>
    <property type="match status" value="1"/>
</dbReference>
<dbReference type="InterPro" id="IPR000182">
    <property type="entry name" value="GNAT_dom"/>
</dbReference>
<dbReference type="PANTHER" id="PTHR43877">
    <property type="entry name" value="AMINOALKYLPHOSPHONATE N-ACETYLTRANSFERASE-RELATED-RELATED"/>
    <property type="match status" value="1"/>
</dbReference>
<dbReference type="SUPFAM" id="SSF55729">
    <property type="entry name" value="Acyl-CoA N-acyltransferases (Nat)"/>
    <property type="match status" value="1"/>
</dbReference>
<proteinExistence type="predicted"/>
<reference evidence="4 5" key="2">
    <citation type="submission" date="2019-09" db="EMBL/GenBank/DDBJ databases">
        <authorList>
            <person name="Jin C."/>
        </authorList>
    </citation>
    <scope>NUCLEOTIDE SEQUENCE [LARGE SCALE GENOMIC DNA]</scope>
    <source>
        <strain evidence="4 5">BN140041</strain>
    </source>
</reference>
<keyword evidence="5" id="KW-1185">Reference proteome</keyword>
<reference evidence="4 5" key="1">
    <citation type="submission" date="2019-09" db="EMBL/GenBank/DDBJ databases">
        <title>Nocardioides panacisoli sp. nov., isolated from the soil of a ginseng field.</title>
        <authorList>
            <person name="Cho C."/>
        </authorList>
    </citation>
    <scope>NUCLEOTIDE SEQUENCE [LARGE SCALE GENOMIC DNA]</scope>
    <source>
        <strain evidence="4 5">BN140041</strain>
    </source>
</reference>
<protein>
    <submittedName>
        <fullName evidence="4">GNAT family N-acetyltransferase</fullName>
    </submittedName>
</protein>
<evidence type="ECO:0000259" key="3">
    <source>
        <dbReference type="PROSITE" id="PS51186"/>
    </source>
</evidence>
<dbReference type="AlphaFoldDB" id="A0A5B1M9A8"/>
<dbReference type="Pfam" id="PF00583">
    <property type="entry name" value="Acetyltransf_1"/>
    <property type="match status" value="1"/>
</dbReference>
<evidence type="ECO:0000313" key="5">
    <source>
        <dbReference type="Proteomes" id="UP000324351"/>
    </source>
</evidence>
<evidence type="ECO:0000256" key="1">
    <source>
        <dbReference type="ARBA" id="ARBA00022679"/>
    </source>
</evidence>
<name>A0A5B1M9A8_9ACTN</name>
<dbReference type="Proteomes" id="UP000324351">
    <property type="component" value="Unassembled WGS sequence"/>
</dbReference>
<dbReference type="GO" id="GO:0016747">
    <property type="term" value="F:acyltransferase activity, transferring groups other than amino-acyl groups"/>
    <property type="evidence" value="ECO:0007669"/>
    <property type="project" value="InterPro"/>
</dbReference>
<dbReference type="PANTHER" id="PTHR43877:SF2">
    <property type="entry name" value="AMINOALKYLPHOSPHONATE N-ACETYLTRANSFERASE-RELATED"/>
    <property type="match status" value="1"/>
</dbReference>
<evidence type="ECO:0000313" key="4">
    <source>
        <dbReference type="EMBL" id="KAA1428529.1"/>
    </source>
</evidence>
<organism evidence="4 5">
    <name type="scientific">Nocardioides antri</name>
    <dbReference type="NCBI Taxonomy" id="2607659"/>
    <lineage>
        <taxon>Bacteria</taxon>
        <taxon>Bacillati</taxon>
        <taxon>Actinomycetota</taxon>
        <taxon>Actinomycetes</taxon>
        <taxon>Propionibacteriales</taxon>
        <taxon>Nocardioidaceae</taxon>
        <taxon>Nocardioides</taxon>
    </lineage>
</organism>